<dbReference type="PANTHER" id="PTHR43489:SF7">
    <property type="entry name" value="3-DEHYDRO-D-GULOSIDE 4-EPIMERASE-RELATED"/>
    <property type="match status" value="1"/>
</dbReference>
<dbReference type="EMBL" id="NVUS01000003">
    <property type="protein sequence ID" value="PCJ03066.1"/>
    <property type="molecule type" value="Genomic_DNA"/>
</dbReference>
<reference evidence="3" key="2">
    <citation type="journal article" date="2018" name="ISME J.">
        <title>A dynamic microbial community with high functional redundancy inhabits the cold, oxic subseafloor aquifer.</title>
        <authorList>
            <person name="Tully B.J."/>
            <person name="Wheat C.G."/>
            <person name="Glazer B.T."/>
            <person name="Huber J.A."/>
        </authorList>
    </citation>
    <scope>NUCLEOTIDE SEQUENCE</scope>
    <source>
        <strain evidence="3">NORP83</strain>
    </source>
</reference>
<dbReference type="AlphaFoldDB" id="A0A2A4Z962"/>
<dbReference type="Gene3D" id="3.20.20.150">
    <property type="entry name" value="Divalent-metal-dependent TIM barrel enzymes"/>
    <property type="match status" value="1"/>
</dbReference>
<evidence type="ECO:0000259" key="2">
    <source>
        <dbReference type="Pfam" id="PF01261"/>
    </source>
</evidence>
<organism evidence="3">
    <name type="scientific">OCS116 cluster bacterium</name>
    <dbReference type="NCBI Taxonomy" id="2030921"/>
    <lineage>
        <taxon>Bacteria</taxon>
        <taxon>Pseudomonadati</taxon>
        <taxon>Pseudomonadota</taxon>
        <taxon>Alphaproteobacteria</taxon>
        <taxon>OCS116 cluster</taxon>
    </lineage>
</organism>
<feature type="domain" description="Xylose isomerase-like TIM barrel" evidence="2">
    <location>
        <begin position="72"/>
        <end position="242"/>
    </location>
</feature>
<dbReference type="SUPFAM" id="SSF51658">
    <property type="entry name" value="Xylose isomerase-like"/>
    <property type="match status" value="1"/>
</dbReference>
<dbReference type="Pfam" id="PF01261">
    <property type="entry name" value="AP_endonuc_2"/>
    <property type="match status" value="1"/>
</dbReference>
<name>A0A2A4Z962_9PROT</name>
<proteinExistence type="predicted"/>
<dbReference type="PANTHER" id="PTHR43489">
    <property type="entry name" value="ISOMERASE"/>
    <property type="match status" value="1"/>
</dbReference>
<evidence type="ECO:0000313" key="3">
    <source>
        <dbReference type="EMBL" id="PCJ03066.1"/>
    </source>
</evidence>
<dbReference type="InterPro" id="IPR013022">
    <property type="entry name" value="Xyl_isomerase-like_TIM-brl"/>
</dbReference>
<reference key="1">
    <citation type="submission" date="2017-08" db="EMBL/GenBank/DDBJ databases">
        <title>A dynamic microbial community with high functional redundancy inhabits the cold, oxic subseafloor aquifer.</title>
        <authorList>
            <person name="Tully B.J."/>
            <person name="Wheat C.G."/>
            <person name="Glazer B.T."/>
            <person name="Huber J.A."/>
        </authorList>
    </citation>
    <scope>NUCLEOTIDE SEQUENCE [LARGE SCALE GENOMIC DNA]</scope>
</reference>
<keyword evidence="1 3" id="KW-0413">Isomerase</keyword>
<sequence length="269" mass="30090">MKLSLTSWSLPSCNLNEVAAISRALSIHAIDVGLFYRSALDKQQILNDPTSAAKYLSMLDIDIPNYYHLFGDDLASRNLSSLDSFNDNMVDLEKVLTFADAANVGSVFILPGVINQNQSREDAMNVSINSLKQMVALADGYKTTLCIEPHVHSYAESPKIVQQLVEETGIKLVLDYAHFVCLGYRQEEIDPLAKHAAHIHLRQAKMGELQTKFELGTINFPALFGQLRDVGYTGTMAIEPVHQTYMNTLYEDVITEIIALRDCYNEWKG</sequence>
<accession>A0A2A4Z962</accession>
<evidence type="ECO:0000256" key="1">
    <source>
        <dbReference type="ARBA" id="ARBA00023235"/>
    </source>
</evidence>
<dbReference type="InterPro" id="IPR050417">
    <property type="entry name" value="Sugar_Epim/Isomerase"/>
</dbReference>
<dbReference type="InterPro" id="IPR036237">
    <property type="entry name" value="Xyl_isomerase-like_sf"/>
</dbReference>
<dbReference type="GO" id="GO:0016853">
    <property type="term" value="F:isomerase activity"/>
    <property type="evidence" value="ECO:0007669"/>
    <property type="project" value="UniProtKB-KW"/>
</dbReference>
<gene>
    <name evidence="3" type="ORF">COB13_03770</name>
</gene>
<protein>
    <submittedName>
        <fullName evidence="3">Xylose isomerase</fullName>
    </submittedName>
</protein>
<comment type="caution">
    <text evidence="3">The sequence shown here is derived from an EMBL/GenBank/DDBJ whole genome shotgun (WGS) entry which is preliminary data.</text>
</comment>